<reference evidence="3 4" key="1">
    <citation type="journal article" date="2014" name="Agronomy (Basel)">
        <title>A Draft Genome Sequence for Ensete ventricosum, the Drought-Tolerant Tree Against Hunger.</title>
        <authorList>
            <person name="Harrison J."/>
            <person name="Moore K.A."/>
            <person name="Paszkiewicz K."/>
            <person name="Jones T."/>
            <person name="Grant M."/>
            <person name="Ambacheew D."/>
            <person name="Muzemil S."/>
            <person name="Studholme D.J."/>
        </authorList>
    </citation>
    <scope>NUCLEOTIDE SEQUENCE [LARGE SCALE GENOMIC DNA]</scope>
</reference>
<evidence type="ECO:0000256" key="1">
    <source>
        <dbReference type="SAM" id="MobiDB-lite"/>
    </source>
</evidence>
<comment type="caution">
    <text evidence="3">The sequence shown here is derived from an EMBL/GenBank/DDBJ whole genome shotgun (WGS) entry which is preliminary data.</text>
</comment>
<dbReference type="AlphaFoldDB" id="A0A426Y8W8"/>
<evidence type="ECO:0000256" key="2">
    <source>
        <dbReference type="SAM" id="Phobius"/>
    </source>
</evidence>
<feature type="region of interest" description="Disordered" evidence="1">
    <location>
        <begin position="44"/>
        <end position="67"/>
    </location>
</feature>
<evidence type="ECO:0000313" key="4">
    <source>
        <dbReference type="Proteomes" id="UP000287651"/>
    </source>
</evidence>
<dbReference type="Proteomes" id="UP000287651">
    <property type="component" value="Unassembled WGS sequence"/>
</dbReference>
<evidence type="ECO:0000313" key="3">
    <source>
        <dbReference type="EMBL" id="RRT48165.1"/>
    </source>
</evidence>
<feature type="non-terminal residue" evidence="3">
    <location>
        <position position="1"/>
    </location>
</feature>
<proteinExistence type="predicted"/>
<gene>
    <name evidence="3" type="ORF">B296_00041570</name>
</gene>
<sequence>EHRPVFYIIPVSRQWIAIAAAAAAAAASFLPSVVLRGEVRFHGHGDGHARTAVNRLRGDGRSSPGLA</sequence>
<name>A0A426Y8W8_ENSVE</name>
<accession>A0A426Y8W8</accession>
<feature type="transmembrane region" description="Helical" evidence="2">
    <location>
        <begin position="15"/>
        <end position="35"/>
    </location>
</feature>
<keyword evidence="2" id="KW-1133">Transmembrane helix</keyword>
<dbReference type="EMBL" id="AMZH03014126">
    <property type="protein sequence ID" value="RRT48165.1"/>
    <property type="molecule type" value="Genomic_DNA"/>
</dbReference>
<protein>
    <submittedName>
        <fullName evidence="3">Uncharacterized protein</fullName>
    </submittedName>
</protein>
<organism evidence="3 4">
    <name type="scientific">Ensete ventricosum</name>
    <name type="common">Abyssinian banana</name>
    <name type="synonym">Musa ensete</name>
    <dbReference type="NCBI Taxonomy" id="4639"/>
    <lineage>
        <taxon>Eukaryota</taxon>
        <taxon>Viridiplantae</taxon>
        <taxon>Streptophyta</taxon>
        <taxon>Embryophyta</taxon>
        <taxon>Tracheophyta</taxon>
        <taxon>Spermatophyta</taxon>
        <taxon>Magnoliopsida</taxon>
        <taxon>Liliopsida</taxon>
        <taxon>Zingiberales</taxon>
        <taxon>Musaceae</taxon>
        <taxon>Ensete</taxon>
    </lineage>
</organism>
<keyword evidence="2" id="KW-0812">Transmembrane</keyword>
<keyword evidence="2" id="KW-0472">Membrane</keyword>